<comment type="similarity">
    <text evidence="5">Belongs to the tannase family.</text>
</comment>
<gene>
    <name evidence="6" type="ORF">G6011_08590</name>
</gene>
<protein>
    <recommendedName>
        <fullName evidence="5">Carboxylic ester hydrolase</fullName>
        <ecNumber evidence="5">3.1.1.-</ecNumber>
    </recommendedName>
</protein>
<name>A0AAD4FIN5_9PLEO</name>
<dbReference type="PANTHER" id="PTHR33938">
    <property type="entry name" value="FERULOYL ESTERASE B-RELATED"/>
    <property type="match status" value="1"/>
</dbReference>
<keyword evidence="7" id="KW-1185">Reference proteome</keyword>
<proteinExistence type="inferred from homology"/>
<keyword evidence="1" id="KW-0719">Serine esterase</keyword>
<evidence type="ECO:0000256" key="1">
    <source>
        <dbReference type="ARBA" id="ARBA00022487"/>
    </source>
</evidence>
<dbReference type="EMBL" id="JAANER010000004">
    <property type="protein sequence ID" value="KAG9190502.1"/>
    <property type="molecule type" value="Genomic_DNA"/>
</dbReference>
<dbReference type="PANTHER" id="PTHR33938:SF7">
    <property type="entry name" value="CARBOXYLIC ESTER HYDROLASE"/>
    <property type="match status" value="1"/>
</dbReference>
<dbReference type="AlphaFoldDB" id="A0AAD4FIN5"/>
<dbReference type="InterPro" id="IPR011118">
    <property type="entry name" value="Tannase/feruloyl_esterase"/>
</dbReference>
<dbReference type="Pfam" id="PF07519">
    <property type="entry name" value="Tannase"/>
    <property type="match status" value="1"/>
</dbReference>
<comment type="caution">
    <text evidence="6">The sequence shown here is derived from an EMBL/GenBank/DDBJ whole genome shotgun (WGS) entry which is preliminary data.</text>
</comment>
<evidence type="ECO:0000256" key="3">
    <source>
        <dbReference type="ARBA" id="ARBA00022801"/>
    </source>
</evidence>
<keyword evidence="2" id="KW-0732">Signal</keyword>
<dbReference type="EC" id="3.1.1.-" evidence="5"/>
<reference evidence="6" key="1">
    <citation type="submission" date="2021-07" db="EMBL/GenBank/DDBJ databases">
        <title>Genome Resource of American Ginseng Black Spot Pathogen Alternaria panax.</title>
        <authorList>
            <person name="Qiu C."/>
            <person name="Wang W."/>
            <person name="Liu Z."/>
        </authorList>
    </citation>
    <scope>NUCLEOTIDE SEQUENCE</scope>
    <source>
        <strain evidence="6">BNCC115425</strain>
    </source>
</reference>
<accession>A0AAD4FIN5</accession>
<keyword evidence="3 5" id="KW-0378">Hydrolase</keyword>
<evidence type="ECO:0000256" key="4">
    <source>
        <dbReference type="ARBA" id="ARBA00023157"/>
    </source>
</evidence>
<evidence type="ECO:0000256" key="2">
    <source>
        <dbReference type="ARBA" id="ARBA00022729"/>
    </source>
</evidence>
<evidence type="ECO:0000256" key="5">
    <source>
        <dbReference type="RuleBase" id="RU361238"/>
    </source>
</evidence>
<dbReference type="GO" id="GO:0052689">
    <property type="term" value="F:carboxylic ester hydrolase activity"/>
    <property type="evidence" value="ECO:0007669"/>
    <property type="project" value="UniProtKB-KW"/>
</dbReference>
<sequence length="407" mass="43540">MVITANTASLTDLCTVSNVQASLPSNGTLLGLDLLPGTVTASAVYNATLGGGDMGPDAHTGKRDVIPLISAFREPSNVANRFYLSGGGGYALSSDATGGFPYGTTSGATSGNGTVNLDATYAFAYTALEELTKIRKPVTQGFYGLNDIKFYTCFEGCFDGGREAMSQVQRWGKEYNGIVADAPAFRFAQQQVLHIVNATIVACDPFDGRTDSVISRTDLCKLNFNLSSLIGESYYCAAQTSTSLGFGFSKRGLNKRQMLGSQTSAQPEQDSTINANNIALAQSIYDGLHNSKGDCAYLSWQIGSELSDADPTYNNATGEWELSIPSTGGEYVADFVQLLDLDNLTNLDNVTYDDPVELMNIGMVRYLDSLQTTLPDLTPFQSSGAKMIHCHSESDPSILAASSVHYW</sequence>
<organism evidence="6 7">
    <name type="scientific">Alternaria panax</name>
    <dbReference type="NCBI Taxonomy" id="48097"/>
    <lineage>
        <taxon>Eukaryota</taxon>
        <taxon>Fungi</taxon>
        <taxon>Dikarya</taxon>
        <taxon>Ascomycota</taxon>
        <taxon>Pezizomycotina</taxon>
        <taxon>Dothideomycetes</taxon>
        <taxon>Pleosporomycetidae</taxon>
        <taxon>Pleosporales</taxon>
        <taxon>Pleosporineae</taxon>
        <taxon>Pleosporaceae</taxon>
        <taxon>Alternaria</taxon>
        <taxon>Alternaria sect. Panax</taxon>
    </lineage>
</organism>
<keyword evidence="4" id="KW-1015">Disulfide bond</keyword>
<dbReference type="Proteomes" id="UP001199106">
    <property type="component" value="Unassembled WGS sequence"/>
</dbReference>
<evidence type="ECO:0000313" key="6">
    <source>
        <dbReference type="EMBL" id="KAG9190502.1"/>
    </source>
</evidence>
<evidence type="ECO:0000313" key="7">
    <source>
        <dbReference type="Proteomes" id="UP001199106"/>
    </source>
</evidence>